<dbReference type="EMBL" id="LK052906">
    <property type="protein sequence ID" value="CDR46059.1"/>
    <property type="molecule type" value="Genomic_DNA"/>
</dbReference>
<keyword evidence="2" id="KW-0539">Nucleus</keyword>
<dbReference type="InterPro" id="IPR046347">
    <property type="entry name" value="bZIP_sf"/>
</dbReference>
<feature type="compositionally biased region" description="Low complexity" evidence="3">
    <location>
        <begin position="521"/>
        <end position="554"/>
    </location>
</feature>
<dbReference type="PhylomeDB" id="A0A061BGH3"/>
<dbReference type="InterPro" id="IPR018287">
    <property type="entry name" value="Hap4_TF_heteromerisation"/>
</dbReference>
<gene>
    <name evidence="5" type="ORF">CYFA0S_21e01838g</name>
</gene>
<dbReference type="PANTHER" id="PTHR40621">
    <property type="entry name" value="TRANSCRIPTION FACTOR KAPC-RELATED"/>
    <property type="match status" value="1"/>
</dbReference>
<sequence length="663" mass="72023">MNNSPIAQSPLSAGSTPGLAPKPASGGTPVTKIVTSKEWVLPPRPKPGRKPSADTPATKRKAQNRAAQRAFRERRATRVAELEQKLSEVEKEREVSELNWKNSVTKLQMENKFLINALNDIKNDYAQLKQMMTQQQQPNVLPHPNATNITGSHPSPASAIYSNGTMQAPSPLNYYKPSPQPQHQQQQYPHQTHQTVNQDYRFPQQAKQHHRSSVSPAMSSPHDQSTAKTSVSSQNGDDDQYDCGVCVKDDCICAQVGIKPSQPQTQPQTQPQQIPVFENMAPVALKRKATDETDFTSQFAKGSGSKNVSKPMPKFKKFKKVENSEVDDPSREFMVFDGITDKDFESPMEQCGFCSDDSPCVCREAAKEAANAITELQNHSKRETLAQQAQKQHSQQLHGVQPKKRESVGLPPISRHSSVSGNKLPVLHPGPTVEISEAHRSSITGTPTDTTSMSSSSSTKQSGGCTGNPGTCTQCQLDPMSTLFCTTVASKSEAEEHQKLSLSANTSVKNSRRGSFVKMESSSGEASTTAVASATTPSTSITTTTTTTSTSQSKDATKKSPVSPPLSNPPSKVSSPITTLPDEELNSLVKRAGQTLDMQTPGGGHAKGIYIPCADAYKTLSRHKGFHSVDFSTLVGKLTTRGMQVEVQSVANVLRELDRRLYN</sequence>
<name>A0A061BGH3_CYBFA</name>
<feature type="compositionally biased region" description="Low complexity" evidence="3">
    <location>
        <begin position="385"/>
        <end position="398"/>
    </location>
</feature>
<evidence type="ECO:0000256" key="3">
    <source>
        <dbReference type="SAM" id="MobiDB-lite"/>
    </source>
</evidence>
<dbReference type="CDD" id="cd14688">
    <property type="entry name" value="bZIP_YAP"/>
    <property type="match status" value="1"/>
</dbReference>
<evidence type="ECO:0000313" key="5">
    <source>
        <dbReference type="EMBL" id="CDR46059.1"/>
    </source>
</evidence>
<dbReference type="OrthoDB" id="5374328at2759"/>
<feature type="region of interest" description="Disordered" evidence="3">
    <location>
        <begin position="493"/>
        <end position="581"/>
    </location>
</feature>
<feature type="region of interest" description="Disordered" evidence="3">
    <location>
        <begin position="1"/>
        <end position="76"/>
    </location>
</feature>
<comment type="subcellular location">
    <subcellularLocation>
        <location evidence="1">Nucleus</location>
    </subcellularLocation>
</comment>
<feature type="compositionally biased region" description="Polar residues" evidence="3">
    <location>
        <begin position="145"/>
        <end position="170"/>
    </location>
</feature>
<feature type="compositionally biased region" description="Polar residues" evidence="3">
    <location>
        <begin position="500"/>
        <end position="509"/>
    </location>
</feature>
<dbReference type="Pfam" id="PF10297">
    <property type="entry name" value="Hap4_Hap_bind"/>
    <property type="match status" value="1"/>
</dbReference>
<dbReference type="GO" id="GO:0001228">
    <property type="term" value="F:DNA-binding transcription activator activity, RNA polymerase II-specific"/>
    <property type="evidence" value="ECO:0007669"/>
    <property type="project" value="TreeGrafter"/>
</dbReference>
<protein>
    <submittedName>
        <fullName evidence="5">CYFA0S21e01838g1_1</fullName>
    </submittedName>
</protein>
<accession>A0A061BGH3</accession>
<dbReference type="PANTHER" id="PTHR40621:SF7">
    <property type="entry name" value="BZIP DOMAIN-CONTAINING PROTEIN"/>
    <property type="match status" value="1"/>
</dbReference>
<feature type="domain" description="BZIP" evidence="4">
    <location>
        <begin position="59"/>
        <end position="74"/>
    </location>
</feature>
<dbReference type="AlphaFoldDB" id="A0A061BGH3"/>
<proteinExistence type="predicted"/>
<dbReference type="GO" id="GO:0000976">
    <property type="term" value="F:transcription cis-regulatory region binding"/>
    <property type="evidence" value="ECO:0007669"/>
    <property type="project" value="InterPro"/>
</dbReference>
<dbReference type="SMART" id="SM00338">
    <property type="entry name" value="BRLZ"/>
    <property type="match status" value="1"/>
</dbReference>
<organism evidence="5">
    <name type="scientific">Cyberlindnera fabianii</name>
    <name type="common">Yeast</name>
    <name type="synonym">Hansenula fabianii</name>
    <dbReference type="NCBI Taxonomy" id="36022"/>
    <lineage>
        <taxon>Eukaryota</taxon>
        <taxon>Fungi</taxon>
        <taxon>Dikarya</taxon>
        <taxon>Ascomycota</taxon>
        <taxon>Saccharomycotina</taxon>
        <taxon>Saccharomycetes</taxon>
        <taxon>Phaffomycetales</taxon>
        <taxon>Phaffomycetaceae</taxon>
        <taxon>Cyberlindnera</taxon>
    </lineage>
</organism>
<feature type="compositionally biased region" description="Low complexity" evidence="3">
    <location>
        <begin position="181"/>
        <end position="195"/>
    </location>
</feature>
<dbReference type="GO" id="GO:0090575">
    <property type="term" value="C:RNA polymerase II transcription regulator complex"/>
    <property type="evidence" value="ECO:0007669"/>
    <property type="project" value="TreeGrafter"/>
</dbReference>
<feature type="compositionally biased region" description="Polar residues" evidence="3">
    <location>
        <begin position="1"/>
        <end position="15"/>
    </location>
</feature>
<dbReference type="InterPro" id="IPR004827">
    <property type="entry name" value="bZIP"/>
</dbReference>
<dbReference type="Gene3D" id="1.20.5.170">
    <property type="match status" value="1"/>
</dbReference>
<reference evidence="5" key="1">
    <citation type="journal article" date="2014" name="Genome Announc.">
        <title>Genome sequence of the yeast Cyberlindnera fabianii (Hansenula fabianii).</title>
        <authorList>
            <person name="Freel K.C."/>
            <person name="Sarilar V."/>
            <person name="Neuveglise C."/>
            <person name="Devillers H."/>
            <person name="Friedrich A."/>
            <person name="Schacherer J."/>
        </authorList>
    </citation>
    <scope>NUCLEOTIDE SEQUENCE</scope>
    <source>
        <strain evidence="5">YJS4271</strain>
    </source>
</reference>
<feature type="region of interest" description="Disordered" evidence="3">
    <location>
        <begin position="381"/>
        <end position="467"/>
    </location>
</feature>
<evidence type="ECO:0000256" key="2">
    <source>
        <dbReference type="ARBA" id="ARBA00023242"/>
    </source>
</evidence>
<evidence type="ECO:0000256" key="1">
    <source>
        <dbReference type="ARBA" id="ARBA00004123"/>
    </source>
</evidence>
<dbReference type="InterPro" id="IPR050936">
    <property type="entry name" value="AP-1-like"/>
</dbReference>
<feature type="compositionally biased region" description="Low complexity" evidence="3">
    <location>
        <begin position="441"/>
        <end position="463"/>
    </location>
</feature>
<dbReference type="PROSITE" id="PS00036">
    <property type="entry name" value="BZIP_BASIC"/>
    <property type="match status" value="1"/>
</dbReference>
<feature type="region of interest" description="Disordered" evidence="3">
    <location>
        <begin position="137"/>
        <end position="237"/>
    </location>
</feature>
<evidence type="ECO:0000259" key="4">
    <source>
        <dbReference type="PROSITE" id="PS00036"/>
    </source>
</evidence>
<dbReference type="VEuPathDB" id="FungiDB:BON22_5307"/>
<feature type="compositionally biased region" description="Polar residues" evidence="3">
    <location>
        <begin position="213"/>
        <end position="235"/>
    </location>
</feature>
<dbReference type="SUPFAM" id="SSF57959">
    <property type="entry name" value="Leucine zipper domain"/>
    <property type="match status" value="1"/>
</dbReference>